<dbReference type="EMBL" id="CP009455">
    <property type="protein sequence ID" value="AIR90195.1"/>
    <property type="molecule type" value="Genomic_DNA"/>
</dbReference>
<dbReference type="Proteomes" id="UP000029493">
    <property type="component" value="Chromosome"/>
</dbReference>
<evidence type="ECO:0000313" key="1">
    <source>
        <dbReference type="EMBL" id="AIR90195.1"/>
    </source>
</evidence>
<dbReference type="KEGG" id="psw:LK03_13220"/>
<dbReference type="AlphaFoldDB" id="A0A089WLP3"/>
<gene>
    <name evidence="1" type="ORF">LK03_13220</name>
</gene>
<dbReference type="InterPro" id="IPR019276">
    <property type="entry name" value="DUF2303"/>
</dbReference>
<evidence type="ECO:0000313" key="2">
    <source>
        <dbReference type="Proteomes" id="UP000029493"/>
    </source>
</evidence>
<proteinExistence type="predicted"/>
<sequence>MSLTKEALELIQETTIAAAGRDLPALGPVVVVPQHFNVVDLERYQEGRNRFRGTYSTHSLADFGAYVVERAAPNARGFIDQDVMSCVVLFNLGTPNHPGHADDRAVLRLKPSAAFAAVQAVCGQALAQKAMSDWIEDWHQHLTATDENGAGMSIAKAIAAVRTITVKASSESDHAVSETRASRSAMDSIEASSKETLPAWLDFKVIPFEGLSEQVIRLRVSVITSGSQPVLKLRWLGEEAQREAIAQEFKQVLEEKVGEAAKLVLGSFDSK</sequence>
<reference evidence="1 2" key="1">
    <citation type="submission" date="2014-09" db="EMBL/GenBank/DDBJ databases">
        <authorList>
            <person name="Chan K.-G."/>
        </authorList>
    </citation>
    <scope>NUCLEOTIDE SEQUENCE [LARGE SCALE GENOMIC DNA]</scope>
    <source>
        <strain evidence="1 2">ND07</strain>
    </source>
</reference>
<protein>
    <submittedName>
        <fullName evidence="1">Prophage PssSM-02</fullName>
    </submittedName>
</protein>
<organism evidence="1 2">
    <name type="scientific">Pseudomonas cremoricolorata</name>
    <dbReference type="NCBI Taxonomy" id="157783"/>
    <lineage>
        <taxon>Bacteria</taxon>
        <taxon>Pseudomonadati</taxon>
        <taxon>Pseudomonadota</taxon>
        <taxon>Gammaproteobacteria</taxon>
        <taxon>Pseudomonadales</taxon>
        <taxon>Pseudomonadaceae</taxon>
        <taxon>Pseudomonas</taxon>
    </lineage>
</organism>
<dbReference type="STRING" id="157783.LK03_13220"/>
<dbReference type="OrthoDB" id="5731347at2"/>
<accession>A0A089WLP3</accession>
<keyword evidence="2" id="KW-1185">Reference proteome</keyword>
<dbReference type="RefSeq" id="WP_038412810.1">
    <property type="nucleotide sequence ID" value="NZ_CP009455.1"/>
</dbReference>
<name>A0A089WLP3_9PSED</name>
<dbReference type="Pfam" id="PF10065">
    <property type="entry name" value="DUF2303"/>
    <property type="match status" value="1"/>
</dbReference>
<dbReference type="eggNOG" id="COG5532">
    <property type="taxonomic scope" value="Bacteria"/>
</dbReference>